<dbReference type="CDD" id="cd00009">
    <property type="entry name" value="AAA"/>
    <property type="match status" value="1"/>
</dbReference>
<organism evidence="14 15">
    <name type="scientific">Poseidonibacter parvus</name>
    <dbReference type="NCBI Taxonomy" id="1850254"/>
    <lineage>
        <taxon>Bacteria</taxon>
        <taxon>Pseudomonadati</taxon>
        <taxon>Campylobacterota</taxon>
        <taxon>Epsilonproteobacteria</taxon>
        <taxon>Campylobacterales</taxon>
        <taxon>Arcobacteraceae</taxon>
        <taxon>Poseidonibacter</taxon>
    </lineage>
</organism>
<dbReference type="Pfam" id="PF11638">
    <property type="entry name" value="DnaA_N"/>
    <property type="match status" value="1"/>
</dbReference>
<evidence type="ECO:0000256" key="2">
    <source>
        <dbReference type="ARBA" id="ARBA00022490"/>
    </source>
</evidence>
<dbReference type="Pfam" id="PF00308">
    <property type="entry name" value="Bac_DnaA"/>
    <property type="match status" value="1"/>
</dbReference>
<keyword evidence="3 8" id="KW-0235">DNA replication</keyword>
<dbReference type="SMART" id="SM00760">
    <property type="entry name" value="Bac_DnaA_C"/>
    <property type="match status" value="1"/>
</dbReference>
<keyword evidence="6 8" id="KW-0446">Lipid-binding</keyword>
<dbReference type="GO" id="GO:0005524">
    <property type="term" value="F:ATP binding"/>
    <property type="evidence" value="ECO:0007669"/>
    <property type="project" value="UniProtKB-UniRule"/>
</dbReference>
<dbReference type="HAMAP" id="MF_00377">
    <property type="entry name" value="DnaA_bact"/>
    <property type="match status" value="1"/>
</dbReference>
<feature type="domain" description="Chromosomal replication initiator DnaA C-terminal" evidence="13">
    <location>
        <begin position="343"/>
        <end position="412"/>
    </location>
</feature>
<reference evidence="14 15" key="1">
    <citation type="submission" date="2017-01" db="EMBL/GenBank/DDBJ databases">
        <title>Genome sequencing of Arcobacter sp. LPB0137.</title>
        <authorList>
            <person name="Lee G.-W."/>
            <person name="Yi H."/>
        </authorList>
    </citation>
    <scope>NUCLEOTIDE SEQUENCE [LARGE SCALE GENOMIC DNA]</scope>
    <source>
        <strain evidence="14 15">LPB0137</strain>
    </source>
</reference>
<feature type="region of interest" description="Domain I, interacts with DnaA modulators" evidence="8">
    <location>
        <begin position="1"/>
        <end position="95"/>
    </location>
</feature>
<evidence type="ECO:0000256" key="3">
    <source>
        <dbReference type="ARBA" id="ARBA00022705"/>
    </source>
</evidence>
<dbReference type="PANTHER" id="PTHR30050:SF2">
    <property type="entry name" value="CHROMOSOMAL REPLICATION INITIATOR PROTEIN DNAA"/>
    <property type="match status" value="1"/>
</dbReference>
<comment type="caution">
    <text evidence="8">Lacks conserved residue(s) required for the propagation of feature annotation.</text>
</comment>
<dbReference type="EMBL" id="CP019070">
    <property type="protein sequence ID" value="APW64323.1"/>
    <property type="molecule type" value="Genomic_DNA"/>
</dbReference>
<dbReference type="GO" id="GO:0005737">
    <property type="term" value="C:cytoplasm"/>
    <property type="evidence" value="ECO:0007669"/>
    <property type="project" value="UniProtKB-SubCell"/>
</dbReference>
<dbReference type="InterPro" id="IPR020591">
    <property type="entry name" value="Chromosome_initiator_DnaA-like"/>
</dbReference>
<protein>
    <recommendedName>
        <fullName evidence="8 9">Chromosomal replication initiator protein DnaA</fullName>
    </recommendedName>
</protein>
<dbReference type="Pfam" id="PF08299">
    <property type="entry name" value="Bac_DnaA_C"/>
    <property type="match status" value="1"/>
</dbReference>
<sequence>MTNKEFLSIIQKEATTVDFDRYLKQLVYKKISSDDNIAIFEVSNKYIASWIKSKYTDVIQNCFTIFDGTKPTIEIKIAGEKKSKKEIIKEQIENKTAESTILNPSYTFDSFIVGPSNQMAYNASLAVSNKPGVQYNPLFIYGGTGLGKTHLLQAVGNSAIENGKTVIYVTIEQFMNDFTFSIKNKNMEHFRSKYRKCDVLLIDDIQFLSGKEQTQEEFFHTFNELHNAKKQIVMTSDRLPSQIAGLVDRLKSRFEWGLTADIQIPGLETKIAIIEKKSDLNGIELSREIINFIATNLDNSIREIEGVLIRINASASLLNQDITLEMVQGLLKDQIKETKENIKLPDVINIVASELNIKPSDIKSKKRTATVANARRVVIYLARELTHNSMPDIAKFVGMKDHSSISHNIKKANELIEKDENFKLIIENLKNKIINKEW</sequence>
<dbReference type="Gene3D" id="3.30.300.180">
    <property type="match status" value="1"/>
</dbReference>
<evidence type="ECO:0000259" key="13">
    <source>
        <dbReference type="SMART" id="SM00760"/>
    </source>
</evidence>
<dbReference type="Gene3D" id="1.10.8.60">
    <property type="match status" value="1"/>
</dbReference>
<dbReference type="Proteomes" id="UP000186074">
    <property type="component" value="Chromosome"/>
</dbReference>
<dbReference type="SMART" id="SM00382">
    <property type="entry name" value="AAA"/>
    <property type="match status" value="1"/>
</dbReference>
<evidence type="ECO:0000256" key="9">
    <source>
        <dbReference type="NCBIfam" id="TIGR00362"/>
    </source>
</evidence>
<dbReference type="Gene3D" id="3.40.50.300">
    <property type="entry name" value="P-loop containing nucleotide triphosphate hydrolases"/>
    <property type="match status" value="1"/>
</dbReference>
<feature type="region of interest" description="Domain IV, binds dsDNA" evidence="8">
    <location>
        <begin position="316"/>
        <end position="438"/>
    </location>
</feature>
<accession>A0A1P8KIF2</accession>
<feature type="binding site" evidence="8">
    <location>
        <position position="149"/>
    </location>
    <ligand>
        <name>ATP</name>
        <dbReference type="ChEBI" id="CHEBI:30616"/>
    </ligand>
</feature>
<dbReference type="SUPFAM" id="SSF52540">
    <property type="entry name" value="P-loop containing nucleoside triphosphate hydrolases"/>
    <property type="match status" value="1"/>
</dbReference>
<dbReference type="InterPro" id="IPR001957">
    <property type="entry name" value="Chromosome_initiator_DnaA"/>
</dbReference>
<keyword evidence="2 8" id="KW-0963">Cytoplasm</keyword>
<dbReference type="PANTHER" id="PTHR30050">
    <property type="entry name" value="CHROMOSOMAL REPLICATION INITIATOR PROTEIN DNAA"/>
    <property type="match status" value="1"/>
</dbReference>
<dbReference type="CDD" id="cd06571">
    <property type="entry name" value="Bac_DnaA_C"/>
    <property type="match status" value="1"/>
</dbReference>
<feature type="domain" description="AAA+ ATPase" evidence="12">
    <location>
        <begin position="134"/>
        <end position="260"/>
    </location>
</feature>
<feature type="binding site" evidence="8">
    <location>
        <position position="145"/>
    </location>
    <ligand>
        <name>ATP</name>
        <dbReference type="ChEBI" id="CHEBI:30616"/>
    </ligand>
</feature>
<dbReference type="GO" id="GO:0008289">
    <property type="term" value="F:lipid binding"/>
    <property type="evidence" value="ECO:0007669"/>
    <property type="project" value="UniProtKB-KW"/>
</dbReference>
<comment type="domain">
    <text evidence="8">Domain I is involved in oligomerization and binding regulators, domain II is flexibile and of varying length in different bacteria, domain III forms the AAA+ region, while domain IV binds dsDNA.</text>
</comment>
<evidence type="ECO:0000256" key="1">
    <source>
        <dbReference type="ARBA" id="ARBA00006583"/>
    </source>
</evidence>
<dbReference type="GO" id="GO:0003688">
    <property type="term" value="F:DNA replication origin binding"/>
    <property type="evidence" value="ECO:0007669"/>
    <property type="project" value="UniProtKB-UniRule"/>
</dbReference>
<gene>
    <name evidence="8" type="primary">dnaA</name>
    <name evidence="14" type="ORF">LPB137_00005</name>
</gene>
<dbReference type="PRINTS" id="PR00051">
    <property type="entry name" value="DNAA"/>
</dbReference>
<dbReference type="InterPro" id="IPR003593">
    <property type="entry name" value="AAA+_ATPase"/>
</dbReference>
<evidence type="ECO:0000313" key="14">
    <source>
        <dbReference type="EMBL" id="APW64323.1"/>
    </source>
</evidence>
<comment type="similarity">
    <text evidence="1 8 11">Belongs to the DnaA family.</text>
</comment>
<feature type="binding site" evidence="8">
    <location>
        <position position="147"/>
    </location>
    <ligand>
        <name>ATP</name>
        <dbReference type="ChEBI" id="CHEBI:30616"/>
    </ligand>
</feature>
<evidence type="ECO:0000256" key="8">
    <source>
        <dbReference type="HAMAP-Rule" id="MF_00377"/>
    </source>
</evidence>
<dbReference type="InterPro" id="IPR013159">
    <property type="entry name" value="DnaA_C"/>
</dbReference>
<name>A0A1P8KIF2_9BACT</name>
<comment type="subunit">
    <text evidence="8">Oligomerizes as a right-handed, spiral filament on DNA at oriC.</text>
</comment>
<dbReference type="InterPro" id="IPR038454">
    <property type="entry name" value="DnaA_N_sf"/>
</dbReference>
<keyword evidence="15" id="KW-1185">Reference proteome</keyword>
<dbReference type="InterPro" id="IPR024633">
    <property type="entry name" value="DnaA_N_dom"/>
</dbReference>
<dbReference type="AlphaFoldDB" id="A0A1P8KIF2"/>
<evidence type="ECO:0000313" key="15">
    <source>
        <dbReference type="Proteomes" id="UP000186074"/>
    </source>
</evidence>
<evidence type="ECO:0000256" key="7">
    <source>
        <dbReference type="ARBA" id="ARBA00023125"/>
    </source>
</evidence>
<dbReference type="NCBIfam" id="TIGR00362">
    <property type="entry name" value="DnaA"/>
    <property type="match status" value="1"/>
</dbReference>
<dbReference type="STRING" id="1850254.LPB137_00005"/>
<evidence type="ECO:0000256" key="4">
    <source>
        <dbReference type="ARBA" id="ARBA00022741"/>
    </source>
</evidence>
<dbReference type="GO" id="GO:0006270">
    <property type="term" value="P:DNA replication initiation"/>
    <property type="evidence" value="ECO:0007669"/>
    <property type="project" value="UniProtKB-UniRule"/>
</dbReference>
<evidence type="ECO:0000259" key="12">
    <source>
        <dbReference type="SMART" id="SM00382"/>
    </source>
</evidence>
<proteinExistence type="inferred from homology"/>
<comment type="subcellular location">
    <subcellularLocation>
        <location evidence="8">Cytoplasm</location>
    </subcellularLocation>
</comment>
<keyword evidence="4 8" id="KW-0547">Nucleotide-binding</keyword>
<dbReference type="SUPFAM" id="SSF48295">
    <property type="entry name" value="TrpR-like"/>
    <property type="match status" value="1"/>
</dbReference>
<evidence type="ECO:0000256" key="6">
    <source>
        <dbReference type="ARBA" id="ARBA00023121"/>
    </source>
</evidence>
<comment type="function">
    <text evidence="8 10">Plays an essential role in the initiation and regulation of chromosomal replication. ATP-DnaA binds to the origin of replication (oriC) to initiate formation of the DNA replication initiation complex once per cell cycle. Binds the DnaA box (a 9 base pair repeat at the origin) and separates the double-stranded (ds)DNA. Forms a right-handed helical filament on oriC DNA; dsDNA binds to the exterior of the filament while single-stranded (ss)DNA is stabiized in the filament's interior. The ATP-DnaA-oriC complex binds and stabilizes one strand of the AT-rich DNA unwinding element (DUE), permitting loading of DNA polymerase. After initiation quickly degrades to an ADP-DnaA complex that is not apt for DNA replication. Binds acidic phospholipids.</text>
</comment>
<dbReference type="OrthoDB" id="9807019at2"/>
<dbReference type="Gene3D" id="1.10.1750.10">
    <property type="match status" value="1"/>
</dbReference>
<dbReference type="GO" id="GO:0005886">
    <property type="term" value="C:plasma membrane"/>
    <property type="evidence" value="ECO:0007669"/>
    <property type="project" value="TreeGrafter"/>
</dbReference>
<evidence type="ECO:0000256" key="5">
    <source>
        <dbReference type="ARBA" id="ARBA00022840"/>
    </source>
</evidence>
<feature type="binding site" evidence="8">
    <location>
        <position position="148"/>
    </location>
    <ligand>
        <name>ATP</name>
        <dbReference type="ChEBI" id="CHEBI:30616"/>
    </ligand>
</feature>
<evidence type="ECO:0000256" key="10">
    <source>
        <dbReference type="RuleBase" id="RU000577"/>
    </source>
</evidence>
<dbReference type="InterPro" id="IPR027417">
    <property type="entry name" value="P-loop_NTPase"/>
</dbReference>
<dbReference type="RefSeq" id="WP_076082651.1">
    <property type="nucleotide sequence ID" value="NZ_CP019070.1"/>
</dbReference>
<dbReference type="InterPro" id="IPR013317">
    <property type="entry name" value="DnaA_dom"/>
</dbReference>
<keyword evidence="5 8" id="KW-0067">ATP-binding</keyword>
<dbReference type="InterPro" id="IPR010921">
    <property type="entry name" value="Trp_repressor/repl_initiator"/>
</dbReference>
<dbReference type="GO" id="GO:0006275">
    <property type="term" value="P:regulation of DNA replication"/>
    <property type="evidence" value="ECO:0007669"/>
    <property type="project" value="UniProtKB-UniRule"/>
</dbReference>
<dbReference type="KEGG" id="alp:LPB137_00005"/>
<dbReference type="FunFam" id="3.40.50.300:FF:000668">
    <property type="entry name" value="Chromosomal replication initiator protein DnaA"/>
    <property type="match status" value="1"/>
</dbReference>
<keyword evidence="7 8" id="KW-0238">DNA-binding</keyword>
<evidence type="ECO:0000256" key="11">
    <source>
        <dbReference type="RuleBase" id="RU004227"/>
    </source>
</evidence>